<dbReference type="RefSeq" id="WP_177193714.1">
    <property type="nucleotide sequence ID" value="NZ_FOCZ01000009.1"/>
</dbReference>
<accession>A0A1V9F399</accession>
<protein>
    <submittedName>
        <fullName evidence="1">Uncharacterized protein</fullName>
    </submittedName>
</protein>
<dbReference type="Proteomes" id="UP000192610">
    <property type="component" value="Unassembled WGS sequence"/>
</dbReference>
<proteinExistence type="predicted"/>
<organism evidence="1 2">
    <name type="scientific">Niastella yeongjuensis</name>
    <dbReference type="NCBI Taxonomy" id="354355"/>
    <lineage>
        <taxon>Bacteria</taxon>
        <taxon>Pseudomonadati</taxon>
        <taxon>Bacteroidota</taxon>
        <taxon>Chitinophagia</taxon>
        <taxon>Chitinophagales</taxon>
        <taxon>Chitinophagaceae</taxon>
        <taxon>Niastella</taxon>
    </lineage>
</organism>
<name>A0A1V9F399_9BACT</name>
<sequence length="328" mass="37231">MATNLDTTNPAYITWQYQELNFGLLGGLKIEGLERMRVTLKVEHKQQAVRHNLDLYNNDSLDKLVRRCAERFALGTSYISSAFATLINLLEAYRLEQLKQLTKEKEQVKQLTEPEKKEAEAFLKQPDLLQRTNELIGQSGVVGEENNRILMYLVFTSRKREEPLHVISLGSSGTGKTHLQSGVGELIPPEDVIQITSLSENALYYFGKQELSHKLILIEDLDGAGEVLYPLRELQSKKVITKTVVYKNQTGEAQTVHLRVEGPICVGGCTTKESVYEDNSNRSFLLHLDESSEQDEKIMHYQRLKSAGKVDFKEQARVSSSFRMCNGY</sequence>
<evidence type="ECO:0000313" key="2">
    <source>
        <dbReference type="Proteomes" id="UP000192610"/>
    </source>
</evidence>
<gene>
    <name evidence="1" type="ORF">A4H97_24230</name>
</gene>
<keyword evidence="2" id="KW-1185">Reference proteome</keyword>
<dbReference type="AlphaFoldDB" id="A0A1V9F399"/>
<evidence type="ECO:0000313" key="1">
    <source>
        <dbReference type="EMBL" id="OQP52811.1"/>
    </source>
</evidence>
<reference evidence="2" key="1">
    <citation type="submission" date="2016-04" db="EMBL/GenBank/DDBJ databases">
        <authorList>
            <person name="Chen L."/>
            <person name="Zhuang W."/>
            <person name="Wang G."/>
        </authorList>
    </citation>
    <scope>NUCLEOTIDE SEQUENCE [LARGE SCALE GENOMIC DNA]</scope>
    <source>
        <strain evidence="2">17621</strain>
    </source>
</reference>
<dbReference type="STRING" id="354355.SAMN05660816_04734"/>
<comment type="caution">
    <text evidence="1">The sequence shown here is derived from an EMBL/GenBank/DDBJ whole genome shotgun (WGS) entry which is preliminary data.</text>
</comment>
<dbReference type="EMBL" id="LVXG01000007">
    <property type="protein sequence ID" value="OQP52811.1"/>
    <property type="molecule type" value="Genomic_DNA"/>
</dbReference>